<protein>
    <recommendedName>
        <fullName evidence="8">Major facilitator superfamily (MFS) profile domain-containing protein</fullName>
    </recommendedName>
</protein>
<dbReference type="NCBIfam" id="TIGR00879">
    <property type="entry name" value="SP"/>
    <property type="match status" value="1"/>
</dbReference>
<reference evidence="9" key="1">
    <citation type="journal article" date="2021" name="Nat. Commun.">
        <title>Genetic determinants of endophytism in the Arabidopsis root mycobiome.</title>
        <authorList>
            <person name="Mesny F."/>
            <person name="Miyauchi S."/>
            <person name="Thiergart T."/>
            <person name="Pickel B."/>
            <person name="Atanasova L."/>
            <person name="Karlsson M."/>
            <person name="Huettel B."/>
            <person name="Barry K.W."/>
            <person name="Haridas S."/>
            <person name="Chen C."/>
            <person name="Bauer D."/>
            <person name="Andreopoulos W."/>
            <person name="Pangilinan J."/>
            <person name="LaButti K."/>
            <person name="Riley R."/>
            <person name="Lipzen A."/>
            <person name="Clum A."/>
            <person name="Drula E."/>
            <person name="Henrissat B."/>
            <person name="Kohler A."/>
            <person name="Grigoriev I.V."/>
            <person name="Martin F.M."/>
            <person name="Hacquard S."/>
        </authorList>
    </citation>
    <scope>NUCLEOTIDE SEQUENCE</scope>
    <source>
        <strain evidence="9">MPI-CAGE-AT-0023</strain>
    </source>
</reference>
<dbReference type="GO" id="GO:0016020">
    <property type="term" value="C:membrane"/>
    <property type="evidence" value="ECO:0007669"/>
    <property type="project" value="UniProtKB-SubCell"/>
</dbReference>
<feature type="transmembrane region" description="Helical" evidence="7">
    <location>
        <begin position="211"/>
        <end position="233"/>
    </location>
</feature>
<dbReference type="InterPro" id="IPR003663">
    <property type="entry name" value="Sugar/inositol_transpt"/>
</dbReference>
<evidence type="ECO:0000256" key="2">
    <source>
        <dbReference type="ARBA" id="ARBA00010992"/>
    </source>
</evidence>
<keyword evidence="5 7" id="KW-1133">Transmembrane helix</keyword>
<feature type="transmembrane region" description="Helical" evidence="7">
    <location>
        <begin position="420"/>
        <end position="444"/>
    </location>
</feature>
<dbReference type="InterPro" id="IPR005828">
    <property type="entry name" value="MFS_sugar_transport-like"/>
</dbReference>
<dbReference type="PANTHER" id="PTHR48022">
    <property type="entry name" value="PLASTIDIC GLUCOSE TRANSPORTER 4"/>
    <property type="match status" value="1"/>
</dbReference>
<dbReference type="AlphaFoldDB" id="A0A9P9FX87"/>
<feature type="transmembrane region" description="Helical" evidence="7">
    <location>
        <begin position="182"/>
        <end position="205"/>
    </location>
</feature>
<dbReference type="PROSITE" id="PS50850">
    <property type="entry name" value="MFS"/>
    <property type="match status" value="1"/>
</dbReference>
<feature type="transmembrane region" description="Helical" evidence="7">
    <location>
        <begin position="375"/>
        <end position="400"/>
    </location>
</feature>
<dbReference type="EMBL" id="JAGMUX010000033">
    <property type="protein sequence ID" value="KAH7208456.1"/>
    <property type="molecule type" value="Genomic_DNA"/>
</dbReference>
<proteinExistence type="inferred from homology"/>
<dbReference type="InterPro" id="IPR050360">
    <property type="entry name" value="MFS_Sugar_Transporters"/>
</dbReference>
<feature type="transmembrane region" description="Helical" evidence="7">
    <location>
        <begin position="120"/>
        <end position="139"/>
    </location>
</feature>
<keyword evidence="3" id="KW-0813">Transport</keyword>
<dbReference type="OrthoDB" id="6612291at2759"/>
<evidence type="ECO:0000259" key="8">
    <source>
        <dbReference type="PROSITE" id="PS50850"/>
    </source>
</evidence>
<name>A0A9P9FX87_FUSRE</name>
<feature type="transmembrane region" description="Helical" evidence="7">
    <location>
        <begin position="145"/>
        <end position="170"/>
    </location>
</feature>
<dbReference type="GO" id="GO:0005351">
    <property type="term" value="F:carbohydrate:proton symporter activity"/>
    <property type="evidence" value="ECO:0007669"/>
    <property type="project" value="TreeGrafter"/>
</dbReference>
<accession>A0A9P9FX87</accession>
<dbReference type="InterPro" id="IPR036259">
    <property type="entry name" value="MFS_trans_sf"/>
</dbReference>
<dbReference type="Proteomes" id="UP000720189">
    <property type="component" value="Unassembled WGS sequence"/>
</dbReference>
<feature type="transmembrane region" description="Helical" evidence="7">
    <location>
        <begin position="88"/>
        <end position="108"/>
    </location>
</feature>
<feature type="domain" description="Major facilitator superfamily (MFS) profile" evidence="8">
    <location>
        <begin position="45"/>
        <end position="513"/>
    </location>
</feature>
<evidence type="ECO:0000256" key="6">
    <source>
        <dbReference type="ARBA" id="ARBA00023136"/>
    </source>
</evidence>
<evidence type="ECO:0000313" key="10">
    <source>
        <dbReference type="Proteomes" id="UP000720189"/>
    </source>
</evidence>
<organism evidence="9 10">
    <name type="scientific">Fusarium redolens</name>
    <dbReference type="NCBI Taxonomy" id="48865"/>
    <lineage>
        <taxon>Eukaryota</taxon>
        <taxon>Fungi</taxon>
        <taxon>Dikarya</taxon>
        <taxon>Ascomycota</taxon>
        <taxon>Pezizomycotina</taxon>
        <taxon>Sordariomycetes</taxon>
        <taxon>Hypocreomycetidae</taxon>
        <taxon>Hypocreales</taxon>
        <taxon>Nectriaceae</taxon>
        <taxon>Fusarium</taxon>
        <taxon>Fusarium redolens species complex</taxon>
    </lineage>
</organism>
<dbReference type="PROSITE" id="PS00216">
    <property type="entry name" value="SUGAR_TRANSPORT_1"/>
    <property type="match status" value="2"/>
</dbReference>
<evidence type="ECO:0000256" key="4">
    <source>
        <dbReference type="ARBA" id="ARBA00022692"/>
    </source>
</evidence>
<comment type="subcellular location">
    <subcellularLocation>
        <location evidence="1">Membrane</location>
        <topology evidence="1">Multi-pass membrane protein</topology>
    </subcellularLocation>
</comment>
<evidence type="ECO:0000256" key="1">
    <source>
        <dbReference type="ARBA" id="ARBA00004141"/>
    </source>
</evidence>
<dbReference type="Gene3D" id="1.20.1250.20">
    <property type="entry name" value="MFS general substrate transporter like domains"/>
    <property type="match status" value="1"/>
</dbReference>
<dbReference type="InterPro" id="IPR005829">
    <property type="entry name" value="Sugar_transporter_CS"/>
</dbReference>
<dbReference type="GeneID" id="70226426"/>
<keyword evidence="4 7" id="KW-0812">Transmembrane</keyword>
<evidence type="ECO:0000313" key="9">
    <source>
        <dbReference type="EMBL" id="KAH7208456.1"/>
    </source>
</evidence>
<dbReference type="PRINTS" id="PR00171">
    <property type="entry name" value="SUGRTRNSPORT"/>
</dbReference>
<comment type="similarity">
    <text evidence="2">Belongs to the major facilitator superfamily. Sugar transporter (TC 2.A.1.1) family.</text>
</comment>
<dbReference type="InterPro" id="IPR020846">
    <property type="entry name" value="MFS_dom"/>
</dbReference>
<gene>
    <name evidence="9" type="ORF">BKA55DRAFT_600065</name>
</gene>
<feature type="transmembrane region" description="Helical" evidence="7">
    <location>
        <begin position="456"/>
        <end position="478"/>
    </location>
</feature>
<feature type="transmembrane region" description="Helical" evidence="7">
    <location>
        <begin position="343"/>
        <end position="368"/>
    </location>
</feature>
<feature type="transmembrane region" description="Helical" evidence="7">
    <location>
        <begin position="490"/>
        <end position="509"/>
    </location>
</feature>
<dbReference type="RefSeq" id="XP_046041359.1">
    <property type="nucleotide sequence ID" value="XM_046196472.1"/>
</dbReference>
<keyword evidence="10" id="KW-1185">Reference proteome</keyword>
<dbReference type="SUPFAM" id="SSF103473">
    <property type="entry name" value="MFS general substrate transporter"/>
    <property type="match status" value="1"/>
</dbReference>
<evidence type="ECO:0000256" key="3">
    <source>
        <dbReference type="ARBA" id="ARBA00022448"/>
    </source>
</evidence>
<comment type="caution">
    <text evidence="9">The sequence shown here is derived from an EMBL/GenBank/DDBJ whole genome shotgun (WGS) entry which is preliminary data.</text>
</comment>
<keyword evidence="6 7" id="KW-0472">Membrane</keyword>
<dbReference type="Pfam" id="PF00083">
    <property type="entry name" value="Sugar_tr"/>
    <property type="match status" value="1"/>
</dbReference>
<sequence>MSESGRISQTTGTITIYPGQTTRYLKLALDPADLDCSSNPQSILVTSFASVTGLLLGYEYGSINGIVRSRAFIDIVESSTILVLRDDYISLILPILFCGALLGSVAGGYGAESFGRRRTVIVGSAIYSVGVIVQMMVGVGSSDALGAFVAGRFIAGCGMGILTTGTILYMSESCHHKVRGGCIAGFQWCITIGYLAATIIVYAIDDYHEPAAYRILIGIQFLWSCLVVLEFYLMPESPRYLVHIDSLDEACRSLERLRGLSIDSPSLQVELSEVVLERQRPKPWIISFQQWVSRWVKALARSCSEPPVPRWFLGISMHMVHEWSGITFILLSTNRFLESSESIHNPLLITLILAIVNVCSTPLSLWTVDHFGRRYVLLVGTCGMIASHFIIAIVGVTVGIDEGRHESTGWMPNNSRAINAQIAMMAMFVFFYASSWGPTSWVIVGEIFHPMDRSHAVGYGIAGQWFFKLIITATSPYVTGKNHGHQQSCAFFLWGSLCVLSLGFAYIFVPEARCLTLEQSKFISYNIHSRQLLSKVFSYISMNQNRWITFKQQGDALTIHVTPLLAEILDCQNKKTTPTMLFVIGSVADMNMGEGVGSLQLPPLDEYGVTLHLCRGTELSSKRAQSQVILAHGPINPKRIGLDNHNSGESIGWLKGYQKPYPLASVYSRLLSHFFDVVCIMLSSFPSVEHLTEYLSVWILAHASTNSDPGVNILPRLVVVVDGEVEAAAKSENNIRPKSPKEIQHQIESGILDKTGVCLNRVFSELFIENLSSKGVMQRKRQCPTLRSILLNQCSVSRKLRLSYERRRV</sequence>
<evidence type="ECO:0000256" key="5">
    <source>
        <dbReference type="ARBA" id="ARBA00022989"/>
    </source>
</evidence>
<evidence type="ECO:0000256" key="7">
    <source>
        <dbReference type="SAM" id="Phobius"/>
    </source>
</evidence>
<dbReference type="PANTHER" id="PTHR48022:SF6">
    <property type="entry name" value="MSTA PROTEIN-RELATED"/>
    <property type="match status" value="1"/>
</dbReference>